<evidence type="ECO:0000313" key="2">
    <source>
        <dbReference type="Proteomes" id="UP000305948"/>
    </source>
</evidence>
<organism evidence="1 2">
    <name type="scientific">Heliocybe sulcata</name>
    <dbReference type="NCBI Taxonomy" id="5364"/>
    <lineage>
        <taxon>Eukaryota</taxon>
        <taxon>Fungi</taxon>
        <taxon>Dikarya</taxon>
        <taxon>Basidiomycota</taxon>
        <taxon>Agaricomycotina</taxon>
        <taxon>Agaricomycetes</taxon>
        <taxon>Gloeophyllales</taxon>
        <taxon>Gloeophyllaceae</taxon>
        <taxon>Heliocybe</taxon>
    </lineage>
</organism>
<evidence type="ECO:0000313" key="1">
    <source>
        <dbReference type="EMBL" id="TFK47343.1"/>
    </source>
</evidence>
<protein>
    <submittedName>
        <fullName evidence="1">Uncharacterized protein</fullName>
    </submittedName>
</protein>
<dbReference type="AlphaFoldDB" id="A0A5C3MR90"/>
<name>A0A5C3MR90_9AGAM</name>
<dbReference type="Proteomes" id="UP000305948">
    <property type="component" value="Unassembled WGS sequence"/>
</dbReference>
<gene>
    <name evidence="1" type="ORF">OE88DRAFT_1647859</name>
</gene>
<dbReference type="EMBL" id="ML213524">
    <property type="protein sequence ID" value="TFK47343.1"/>
    <property type="molecule type" value="Genomic_DNA"/>
</dbReference>
<proteinExistence type="predicted"/>
<accession>A0A5C3MR90</accession>
<sequence length="133" mass="14376">MVEERSTNVIAKQWCVAVSESSSAGAIYGIFVSVARVAVEPVVESLAVLQFAAWEPGVIGRVVASPAYQVLVSAFAFAFVNDGVDGPFLLAVGCDDRTRSWELVLREEVRVIWTIGNKELGMEVGVDVREAML</sequence>
<keyword evidence="2" id="KW-1185">Reference proteome</keyword>
<reference evidence="1 2" key="1">
    <citation type="journal article" date="2019" name="Nat. Ecol. Evol.">
        <title>Megaphylogeny resolves global patterns of mushroom evolution.</title>
        <authorList>
            <person name="Varga T."/>
            <person name="Krizsan K."/>
            <person name="Foldi C."/>
            <person name="Dima B."/>
            <person name="Sanchez-Garcia M."/>
            <person name="Sanchez-Ramirez S."/>
            <person name="Szollosi G.J."/>
            <person name="Szarkandi J.G."/>
            <person name="Papp V."/>
            <person name="Albert L."/>
            <person name="Andreopoulos W."/>
            <person name="Angelini C."/>
            <person name="Antonin V."/>
            <person name="Barry K.W."/>
            <person name="Bougher N.L."/>
            <person name="Buchanan P."/>
            <person name="Buyck B."/>
            <person name="Bense V."/>
            <person name="Catcheside P."/>
            <person name="Chovatia M."/>
            <person name="Cooper J."/>
            <person name="Damon W."/>
            <person name="Desjardin D."/>
            <person name="Finy P."/>
            <person name="Geml J."/>
            <person name="Haridas S."/>
            <person name="Hughes K."/>
            <person name="Justo A."/>
            <person name="Karasinski D."/>
            <person name="Kautmanova I."/>
            <person name="Kiss B."/>
            <person name="Kocsube S."/>
            <person name="Kotiranta H."/>
            <person name="LaButti K.M."/>
            <person name="Lechner B.E."/>
            <person name="Liimatainen K."/>
            <person name="Lipzen A."/>
            <person name="Lukacs Z."/>
            <person name="Mihaltcheva S."/>
            <person name="Morgado L.N."/>
            <person name="Niskanen T."/>
            <person name="Noordeloos M.E."/>
            <person name="Ohm R.A."/>
            <person name="Ortiz-Santana B."/>
            <person name="Ovrebo C."/>
            <person name="Racz N."/>
            <person name="Riley R."/>
            <person name="Savchenko A."/>
            <person name="Shiryaev A."/>
            <person name="Soop K."/>
            <person name="Spirin V."/>
            <person name="Szebenyi C."/>
            <person name="Tomsovsky M."/>
            <person name="Tulloss R.E."/>
            <person name="Uehling J."/>
            <person name="Grigoriev I.V."/>
            <person name="Vagvolgyi C."/>
            <person name="Papp T."/>
            <person name="Martin F.M."/>
            <person name="Miettinen O."/>
            <person name="Hibbett D.S."/>
            <person name="Nagy L.G."/>
        </authorList>
    </citation>
    <scope>NUCLEOTIDE SEQUENCE [LARGE SCALE GENOMIC DNA]</scope>
    <source>
        <strain evidence="1 2">OMC1185</strain>
    </source>
</reference>